<dbReference type="PANTHER" id="PTHR14030:SF4">
    <property type="entry name" value="BUB1 KINASE, ISOFORM A-RELATED"/>
    <property type="match status" value="1"/>
</dbReference>
<dbReference type="AlphaFoldDB" id="A0A9W8I1C9"/>
<evidence type="ECO:0000313" key="2">
    <source>
        <dbReference type="EMBL" id="KAJ2809228.1"/>
    </source>
</evidence>
<keyword evidence="2" id="KW-0418">Kinase</keyword>
<dbReference type="PROSITE" id="PS51489">
    <property type="entry name" value="BUB1_N"/>
    <property type="match status" value="1"/>
</dbReference>
<name>A0A9W8I1C9_9FUNG</name>
<dbReference type="SMART" id="SM00777">
    <property type="entry name" value="Mad3_BUB1_I"/>
    <property type="match status" value="1"/>
</dbReference>
<protein>
    <submittedName>
        <fullName evidence="2">Protein kinase</fullName>
        <ecNumber evidence="2">2.7.11.1</ecNumber>
    </submittedName>
</protein>
<dbReference type="EMBL" id="JANBUO010000007">
    <property type="protein sequence ID" value="KAJ2809228.1"/>
    <property type="molecule type" value="Genomic_DNA"/>
</dbReference>
<organism evidence="2 3">
    <name type="scientific">Coemansia guatemalensis</name>
    <dbReference type="NCBI Taxonomy" id="2761395"/>
    <lineage>
        <taxon>Eukaryota</taxon>
        <taxon>Fungi</taxon>
        <taxon>Fungi incertae sedis</taxon>
        <taxon>Zoopagomycota</taxon>
        <taxon>Kickxellomycotina</taxon>
        <taxon>Kickxellomycetes</taxon>
        <taxon>Kickxellales</taxon>
        <taxon>Kickxellaceae</taxon>
        <taxon>Coemansia</taxon>
    </lineage>
</organism>
<dbReference type="Proteomes" id="UP001140094">
    <property type="component" value="Unassembled WGS sequence"/>
</dbReference>
<feature type="domain" description="BUB1 N-terminal" evidence="1">
    <location>
        <begin position="17"/>
        <end position="136"/>
    </location>
</feature>
<sequence>MESLRVPSQLQARNAQFQAELAAMDPVESDDPLDVYFRYVQWLFEVFPQAYGQQTLIRVVERPLRLFREQDRYRNDTRYVKIHMRKRNSYSSSGRVLRRRPSGSLCSVILEMEQQMVLKLFPMKRLCWRPAVPMIH</sequence>
<evidence type="ECO:0000313" key="3">
    <source>
        <dbReference type="Proteomes" id="UP001140094"/>
    </source>
</evidence>
<dbReference type="GO" id="GO:0032991">
    <property type="term" value="C:protein-containing complex"/>
    <property type="evidence" value="ECO:0007669"/>
    <property type="project" value="UniProtKB-ARBA"/>
</dbReference>
<dbReference type="PANTHER" id="PTHR14030">
    <property type="entry name" value="MITOTIC CHECKPOINT SERINE/THREONINE-PROTEIN KINASE BUB1"/>
    <property type="match status" value="1"/>
</dbReference>
<reference evidence="2" key="1">
    <citation type="submission" date="2022-07" db="EMBL/GenBank/DDBJ databases">
        <title>Phylogenomic reconstructions and comparative analyses of Kickxellomycotina fungi.</title>
        <authorList>
            <person name="Reynolds N.K."/>
            <person name="Stajich J.E."/>
            <person name="Barry K."/>
            <person name="Grigoriev I.V."/>
            <person name="Crous P."/>
            <person name="Smith M.E."/>
        </authorList>
    </citation>
    <scope>NUCLEOTIDE SEQUENCE</scope>
    <source>
        <strain evidence="2">NRRL 1565</strain>
    </source>
</reference>
<dbReference type="Gene3D" id="1.25.40.430">
    <property type="match status" value="1"/>
</dbReference>
<dbReference type="GO" id="GO:0051754">
    <property type="term" value="P:meiotic sister chromatid cohesion, centromeric"/>
    <property type="evidence" value="ECO:0007669"/>
    <property type="project" value="TreeGrafter"/>
</dbReference>
<gene>
    <name evidence="2" type="primary">BUB1_1</name>
    <name evidence="2" type="ORF">H4R20_000292</name>
</gene>
<keyword evidence="3" id="KW-1185">Reference proteome</keyword>
<dbReference type="InterPro" id="IPR015661">
    <property type="entry name" value="Bub1/Mad3"/>
</dbReference>
<dbReference type="Pfam" id="PF08311">
    <property type="entry name" value="Mad3_BUB1_I"/>
    <property type="match status" value="1"/>
</dbReference>
<accession>A0A9W8I1C9</accession>
<comment type="caution">
    <text evidence="2">The sequence shown here is derived from an EMBL/GenBank/DDBJ whole genome shotgun (WGS) entry which is preliminary data.</text>
</comment>
<proteinExistence type="predicted"/>
<dbReference type="OrthoDB" id="248495at2759"/>
<dbReference type="InterPro" id="IPR013212">
    <property type="entry name" value="Mad3/Bub1_I"/>
</dbReference>
<evidence type="ECO:0000259" key="1">
    <source>
        <dbReference type="PROSITE" id="PS51489"/>
    </source>
</evidence>
<keyword evidence="2" id="KW-0808">Transferase</keyword>
<dbReference type="GO" id="GO:0007094">
    <property type="term" value="P:mitotic spindle assembly checkpoint signaling"/>
    <property type="evidence" value="ECO:0007669"/>
    <property type="project" value="InterPro"/>
</dbReference>
<dbReference type="EC" id="2.7.11.1" evidence="2"/>
<dbReference type="GO" id="GO:0005634">
    <property type="term" value="C:nucleus"/>
    <property type="evidence" value="ECO:0007669"/>
    <property type="project" value="TreeGrafter"/>
</dbReference>
<dbReference type="GO" id="GO:0004674">
    <property type="term" value="F:protein serine/threonine kinase activity"/>
    <property type="evidence" value="ECO:0007669"/>
    <property type="project" value="UniProtKB-EC"/>
</dbReference>